<organism evidence="2 3">
    <name type="scientific">Pseudomonas mangrovi</name>
    <dbReference type="NCBI Taxonomy" id="2161748"/>
    <lineage>
        <taxon>Bacteria</taxon>
        <taxon>Pseudomonadati</taxon>
        <taxon>Pseudomonadota</taxon>
        <taxon>Gammaproteobacteria</taxon>
        <taxon>Pseudomonadales</taxon>
        <taxon>Pseudomonadaceae</taxon>
        <taxon>Pseudomonas</taxon>
    </lineage>
</organism>
<proteinExistence type="predicted"/>
<sequence>MAQIGRMLWVRATLFTLFGVGAALLATAAQRFWPSDEAVLSIGAEAVGSILDILASSMLAVTTFSLTVMVSTYGTATFNITPRATRLLMRDTTTQNVLGTFLGSFLFSLVGIIALNTEVYGERGRMVLFGFTILVIVIIAVTMLRWIDHLTHFGRMEDTTSRVEAVILSALKSRIDNPAIGTTALFDPRQIPDAAKPIHPGMTGYIRHIDIGKLSAWAEAHDSQIYLICTTGSLVHPLEPMAWVLCDEADVPSVLADSFSLGAERSFDQDPRFGLQVLAEIASRALSPGVNDPGTAIDVLGRVARLFSHWNDEADEGTGPMGSMRCARVHVPPMELRDLFDDIFTPIARDGASLVEVQVRLQKTLRMLHQYGGPFAESAAAHSALALRRAECAMALDEDKLRIRQLAAQIGGAVPAAPPAS</sequence>
<reference evidence="2 3" key="1">
    <citation type="submission" date="2018-04" db="EMBL/GenBank/DDBJ databases">
        <title>Pseudomonas sp. nov., isolated from mangrove soil.</title>
        <authorList>
            <person name="Chen C."/>
        </authorList>
    </citation>
    <scope>NUCLEOTIDE SEQUENCE [LARGE SCALE GENOMIC DNA]</scope>
    <source>
        <strain evidence="2 3">TC-11</strain>
    </source>
</reference>
<feature type="transmembrane region" description="Helical" evidence="1">
    <location>
        <begin position="127"/>
        <end position="147"/>
    </location>
</feature>
<accession>A0A2T5P615</accession>
<feature type="transmembrane region" description="Helical" evidence="1">
    <location>
        <begin position="53"/>
        <end position="76"/>
    </location>
</feature>
<keyword evidence="1" id="KW-0812">Transmembrane</keyword>
<keyword evidence="3" id="KW-1185">Reference proteome</keyword>
<comment type="caution">
    <text evidence="2">The sequence shown here is derived from an EMBL/GenBank/DDBJ whole genome shotgun (WGS) entry which is preliminary data.</text>
</comment>
<feature type="transmembrane region" description="Helical" evidence="1">
    <location>
        <begin position="97"/>
        <end position="115"/>
    </location>
</feature>
<evidence type="ECO:0000313" key="2">
    <source>
        <dbReference type="EMBL" id="PTU73166.1"/>
    </source>
</evidence>
<dbReference type="OrthoDB" id="2955631at2"/>
<keyword evidence="1" id="KW-1133">Transmembrane helix</keyword>
<gene>
    <name evidence="2" type="ORF">DBO85_16325</name>
</gene>
<dbReference type="Pfam" id="PF10011">
    <property type="entry name" value="DUF2254"/>
    <property type="match status" value="1"/>
</dbReference>
<dbReference type="AlphaFoldDB" id="A0A2T5P615"/>
<evidence type="ECO:0000313" key="3">
    <source>
        <dbReference type="Proteomes" id="UP000244064"/>
    </source>
</evidence>
<evidence type="ECO:0000256" key="1">
    <source>
        <dbReference type="SAM" id="Phobius"/>
    </source>
</evidence>
<name>A0A2T5P615_9PSED</name>
<dbReference type="Proteomes" id="UP000244064">
    <property type="component" value="Unassembled WGS sequence"/>
</dbReference>
<keyword evidence="1" id="KW-0472">Membrane</keyword>
<dbReference type="InterPro" id="IPR018723">
    <property type="entry name" value="DUF2254_membrane"/>
</dbReference>
<protein>
    <submittedName>
        <fullName evidence="2">DUF2254 domain-containing protein</fullName>
    </submittedName>
</protein>
<dbReference type="EMBL" id="QASN01000021">
    <property type="protein sequence ID" value="PTU73166.1"/>
    <property type="molecule type" value="Genomic_DNA"/>
</dbReference>